<protein>
    <submittedName>
        <fullName evidence="3">Uncharacterized protein</fullName>
    </submittedName>
</protein>
<dbReference type="EMBL" id="BLLG01000001">
    <property type="protein sequence ID" value="GFH34307.1"/>
    <property type="molecule type" value="Genomic_DNA"/>
</dbReference>
<feature type="transmembrane region" description="Helical" evidence="2">
    <location>
        <begin position="30"/>
        <end position="47"/>
    </location>
</feature>
<reference evidence="3 4" key="1">
    <citation type="submission" date="2020-02" db="EMBL/GenBank/DDBJ databases">
        <title>Whole Genome Shotgun Sequence of Streptomyces sp. strain CWH03.</title>
        <authorList>
            <person name="Dohra H."/>
            <person name="Kodani S."/>
            <person name="Yamamura H."/>
        </authorList>
    </citation>
    <scope>NUCLEOTIDE SEQUENCE [LARGE SCALE GENOMIC DNA]</scope>
    <source>
        <strain evidence="3 4">CWH03</strain>
    </source>
</reference>
<dbReference type="Proteomes" id="UP000484988">
    <property type="component" value="Unassembled WGS sequence"/>
</dbReference>
<evidence type="ECO:0000313" key="4">
    <source>
        <dbReference type="Proteomes" id="UP000484988"/>
    </source>
</evidence>
<keyword evidence="2" id="KW-0472">Membrane</keyword>
<proteinExistence type="predicted"/>
<evidence type="ECO:0000256" key="1">
    <source>
        <dbReference type="SAM" id="MobiDB-lite"/>
    </source>
</evidence>
<keyword evidence="4" id="KW-1185">Reference proteome</keyword>
<keyword evidence="2" id="KW-0812">Transmembrane</keyword>
<comment type="caution">
    <text evidence="3">The sequence shown here is derived from an EMBL/GenBank/DDBJ whole genome shotgun (WGS) entry which is preliminary data.</text>
</comment>
<evidence type="ECO:0000313" key="3">
    <source>
        <dbReference type="EMBL" id="GFH34307.1"/>
    </source>
</evidence>
<evidence type="ECO:0000256" key="2">
    <source>
        <dbReference type="SAM" id="Phobius"/>
    </source>
</evidence>
<feature type="region of interest" description="Disordered" evidence="1">
    <location>
        <begin position="54"/>
        <end position="81"/>
    </location>
</feature>
<dbReference type="AlphaFoldDB" id="A0A6A0ARV7"/>
<keyword evidence="2" id="KW-1133">Transmembrane helix</keyword>
<feature type="compositionally biased region" description="Basic and acidic residues" evidence="1">
    <location>
        <begin position="67"/>
        <end position="81"/>
    </location>
</feature>
<organism evidence="3 4">
    <name type="scientific">Streptomyces pacificus</name>
    <dbReference type="NCBI Taxonomy" id="2705029"/>
    <lineage>
        <taxon>Bacteria</taxon>
        <taxon>Bacillati</taxon>
        <taxon>Actinomycetota</taxon>
        <taxon>Actinomycetes</taxon>
        <taxon>Kitasatosporales</taxon>
        <taxon>Streptomycetaceae</taxon>
        <taxon>Streptomyces</taxon>
    </lineage>
</organism>
<name>A0A6A0ARV7_9ACTN</name>
<feature type="transmembrane region" description="Helical" evidence="2">
    <location>
        <begin position="7"/>
        <end position="24"/>
    </location>
</feature>
<gene>
    <name evidence="3" type="ORF">SCWH03_05210</name>
</gene>
<accession>A0A6A0ARV7</accession>
<sequence>MSQRSDGALAVFVVGLVVFMAGVVMRFMVGPLVVGGLLMLGAVVATTRMRRLGPAPEVTLRPGGDGRPWRRGSDGVDRSEQ</sequence>